<evidence type="ECO:0000313" key="2">
    <source>
        <dbReference type="Proteomes" id="UP000252387"/>
    </source>
</evidence>
<dbReference type="AlphaFoldDB" id="A0A368KJV3"/>
<gene>
    <name evidence="1" type="ORF">DEO45_01650</name>
</gene>
<reference evidence="1 2" key="1">
    <citation type="submission" date="2018-05" db="EMBL/GenBank/DDBJ databases">
        <title>Draft genome sequence of Rhodanobacter denitrificans Yn1 isolated from gold copper mine.</title>
        <authorList>
            <person name="Yang N."/>
            <person name="Mazhar H.S."/>
            <person name="Rensing C."/>
        </authorList>
    </citation>
    <scope>NUCLEOTIDE SEQUENCE [LARGE SCALE GENOMIC DNA]</scope>
    <source>
        <strain evidence="1 2">Yn1</strain>
    </source>
</reference>
<protein>
    <submittedName>
        <fullName evidence="1">Uncharacterized protein</fullName>
    </submittedName>
</protein>
<proteinExistence type="predicted"/>
<sequence length="64" mass="6939">MRAAAMRPFSLPPPRAQARCGLRRLRRAARGIAAVTVDSAVERINQCCALLLALATVLLVRRIG</sequence>
<organism evidence="1 2">
    <name type="scientific">Rhodanobacter denitrificans</name>
    <dbReference type="NCBI Taxonomy" id="666685"/>
    <lineage>
        <taxon>Bacteria</taxon>
        <taxon>Pseudomonadati</taxon>
        <taxon>Pseudomonadota</taxon>
        <taxon>Gammaproteobacteria</taxon>
        <taxon>Lysobacterales</taxon>
        <taxon>Rhodanobacteraceae</taxon>
        <taxon>Rhodanobacter</taxon>
    </lineage>
</organism>
<name>A0A368KJV3_9GAMM</name>
<dbReference type="EMBL" id="QFWQ01000002">
    <property type="protein sequence ID" value="RCS31406.1"/>
    <property type="molecule type" value="Genomic_DNA"/>
</dbReference>
<comment type="caution">
    <text evidence="1">The sequence shown here is derived from an EMBL/GenBank/DDBJ whole genome shotgun (WGS) entry which is preliminary data.</text>
</comment>
<accession>A0A368KJV3</accession>
<dbReference type="Proteomes" id="UP000252387">
    <property type="component" value="Unassembled WGS sequence"/>
</dbReference>
<evidence type="ECO:0000313" key="1">
    <source>
        <dbReference type="EMBL" id="RCS31406.1"/>
    </source>
</evidence>
<keyword evidence="2" id="KW-1185">Reference proteome</keyword>